<feature type="compositionally biased region" description="Basic and acidic residues" evidence="3">
    <location>
        <begin position="416"/>
        <end position="427"/>
    </location>
</feature>
<dbReference type="Pfam" id="PF01494">
    <property type="entry name" value="FAD_binding_3"/>
    <property type="match status" value="1"/>
</dbReference>
<comment type="caution">
    <text evidence="5">The sequence shown here is derived from an EMBL/GenBank/DDBJ whole genome shotgun (WGS) entry which is preliminary data.</text>
</comment>
<feature type="domain" description="FAD-binding" evidence="4">
    <location>
        <begin position="104"/>
        <end position="297"/>
    </location>
</feature>
<dbReference type="InterPro" id="IPR050631">
    <property type="entry name" value="PheA/TfdB_FAD_monoxygenase"/>
</dbReference>
<dbReference type="GO" id="GO:0004497">
    <property type="term" value="F:monooxygenase activity"/>
    <property type="evidence" value="ECO:0007669"/>
    <property type="project" value="UniProtKB-KW"/>
</dbReference>
<sequence>MRIVCVGGGPAGFYFAISTKLRNPAHDVTVIERDPPGATYGWGVVYWDNLLDVFFRNDLPSARDIRAQSTLWQEQRISVAGAGAAHLAGYGFSMQRAALLEILARRAIELGVSVEYRHEVDDLHPYADADLIVAADGANSRVRQAAGDAFGTSATTGSNPYIWLGTDRILDSFAFAFERTPAGWIWCHAYPSSAGLSTCIVESTRRTWEGLGFDERGDVDTLRELEKIFAEPLDGHALISQCRGTTARWQRFTEITNERWYHDNVVLLGDAAHTTHFTLGSGTALAIVDAVMLAQILHDNGDDLTAALRSFDVRGRRALHPVQAAARTSMAWFEQADCYLDHDVDQGVGDGVDHGVGDGAGDGGDPGALSFAYAMAGRHGPQPPWRYQVHRAIQVPAVRRALRGLHAGGRRWLARRRGESTPRRADAVRTSGAAPRSPG</sequence>
<keyword evidence="1" id="KW-0560">Oxidoreductase</keyword>
<reference evidence="5 6" key="1">
    <citation type="submission" date="2019-04" db="EMBL/GenBank/DDBJ databases">
        <title>Draft genome sequences for three unisolated Alnus-infective Frankia Sp+ strains, AgTrS, AiOr and AvVan, the first sequenced Frankia strains able to sporulate in-planta.</title>
        <authorList>
            <person name="Bethencourt L."/>
            <person name="Vautrin F."/>
            <person name="Taib N."/>
            <person name="Dubost A."/>
            <person name="Castro-Garcia L."/>
            <person name="Imbaud O."/>
            <person name="Abrouk D."/>
            <person name="Fournier P."/>
            <person name="Briolay J."/>
            <person name="Nguyen A."/>
            <person name="Normand P."/>
            <person name="Fernandez M.P."/>
            <person name="Brochier-Armanet C."/>
            <person name="Herrera-Belaroussi A."/>
        </authorList>
    </citation>
    <scope>NUCLEOTIDE SEQUENCE [LARGE SCALE GENOMIC DNA]</scope>
    <source>
        <strain evidence="5 6">AvVan</strain>
    </source>
</reference>
<dbReference type="PANTHER" id="PTHR43476:SF4">
    <property type="entry name" value="BLR0106 PROTEIN"/>
    <property type="match status" value="1"/>
</dbReference>
<accession>A0A4S5E7T7</accession>
<evidence type="ECO:0000259" key="4">
    <source>
        <dbReference type="Pfam" id="PF01494"/>
    </source>
</evidence>
<dbReference type="Gene3D" id="3.50.50.60">
    <property type="entry name" value="FAD/NAD(P)-binding domain"/>
    <property type="match status" value="1"/>
</dbReference>
<dbReference type="SUPFAM" id="SSF51905">
    <property type="entry name" value="FAD/NAD(P)-binding domain"/>
    <property type="match status" value="1"/>
</dbReference>
<dbReference type="Gene3D" id="3.30.9.20">
    <property type="match status" value="1"/>
</dbReference>
<keyword evidence="2" id="KW-0520">NAD</keyword>
<dbReference type="GO" id="GO:0071949">
    <property type="term" value="F:FAD binding"/>
    <property type="evidence" value="ECO:0007669"/>
    <property type="project" value="InterPro"/>
</dbReference>
<keyword evidence="6" id="KW-1185">Reference proteome</keyword>
<gene>
    <name evidence="5" type="ORF">E7Y31_16755</name>
</gene>
<dbReference type="AlphaFoldDB" id="A0A4S5E7T7"/>
<dbReference type="EMBL" id="SSXH01000481">
    <property type="protein sequence ID" value="THJ67634.1"/>
    <property type="molecule type" value="Genomic_DNA"/>
</dbReference>
<keyword evidence="5" id="KW-0503">Monooxygenase</keyword>
<dbReference type="PRINTS" id="PR00420">
    <property type="entry name" value="RNGMNOXGNASE"/>
</dbReference>
<evidence type="ECO:0000313" key="6">
    <source>
        <dbReference type="Proteomes" id="UP000305282"/>
    </source>
</evidence>
<evidence type="ECO:0000256" key="3">
    <source>
        <dbReference type="SAM" id="MobiDB-lite"/>
    </source>
</evidence>
<dbReference type="InterPro" id="IPR036188">
    <property type="entry name" value="FAD/NAD-bd_sf"/>
</dbReference>
<dbReference type="PANTHER" id="PTHR43476">
    <property type="entry name" value="3-(3-HYDROXY-PHENYL)PROPIONATE/3-HYDROXYCINNAMIC ACID HYDROXYLASE"/>
    <property type="match status" value="1"/>
</dbReference>
<feature type="region of interest" description="Disordered" evidence="3">
    <location>
        <begin position="413"/>
        <end position="439"/>
    </location>
</feature>
<evidence type="ECO:0000313" key="5">
    <source>
        <dbReference type="EMBL" id="THJ67634.1"/>
    </source>
</evidence>
<evidence type="ECO:0000256" key="2">
    <source>
        <dbReference type="ARBA" id="ARBA00023027"/>
    </source>
</evidence>
<dbReference type="OrthoDB" id="3169239at2"/>
<organism evidence="5 6">
    <name type="scientific">Candidatus Frankia alpina</name>
    <dbReference type="NCBI Taxonomy" id="2699483"/>
    <lineage>
        <taxon>Bacteria</taxon>
        <taxon>Bacillati</taxon>
        <taxon>Actinomycetota</taxon>
        <taxon>Actinomycetes</taxon>
        <taxon>Frankiales</taxon>
        <taxon>Frankiaceae</taxon>
        <taxon>Frankia</taxon>
    </lineage>
</organism>
<dbReference type="Proteomes" id="UP000305282">
    <property type="component" value="Unassembled WGS sequence"/>
</dbReference>
<protein>
    <submittedName>
        <fullName evidence="5">FAD-binding monooxygenase</fullName>
    </submittedName>
</protein>
<dbReference type="InterPro" id="IPR002938">
    <property type="entry name" value="FAD-bd"/>
</dbReference>
<dbReference type="RefSeq" id="WP_136448922.1">
    <property type="nucleotide sequence ID" value="NZ_SSXH01000481.1"/>
</dbReference>
<proteinExistence type="predicted"/>
<evidence type="ECO:0000256" key="1">
    <source>
        <dbReference type="ARBA" id="ARBA00023002"/>
    </source>
</evidence>
<name>A0A4S5E7T7_9ACTN</name>